<reference evidence="2 3" key="1">
    <citation type="journal article" date="2008" name="Int. J. Syst. Evol. Microbiol.">
        <title>Description of Roseateles aquatilis sp. nov. and Roseateles terrae sp. nov., in the class Betaproteobacteria, and emended description of the genus Roseateles.</title>
        <authorList>
            <person name="Gomila M."/>
            <person name="Bowien B."/>
            <person name="Falsen E."/>
            <person name="Moore E.R."/>
            <person name="Lalucat J."/>
        </authorList>
    </citation>
    <scope>NUCLEOTIDE SEQUENCE [LARGE SCALE GENOMIC DNA]</scope>
    <source>
        <strain evidence="2 3">CCUG 48205</strain>
    </source>
</reference>
<dbReference type="Proteomes" id="UP000197468">
    <property type="component" value="Unassembled WGS sequence"/>
</dbReference>
<dbReference type="GO" id="GO:0003995">
    <property type="term" value="F:acyl-CoA dehydrogenase activity"/>
    <property type="evidence" value="ECO:0007669"/>
    <property type="project" value="InterPro"/>
</dbReference>
<dbReference type="AlphaFoldDB" id="A0A246J4I0"/>
<comment type="caution">
    <text evidence="2">The sequence shown here is derived from an EMBL/GenBank/DDBJ whole genome shotgun (WGS) entry which is preliminary data.</text>
</comment>
<dbReference type="Pfam" id="PF05893">
    <property type="entry name" value="LuxC"/>
    <property type="match status" value="1"/>
</dbReference>
<dbReference type="GO" id="GO:0008218">
    <property type="term" value="P:bioluminescence"/>
    <property type="evidence" value="ECO:0007669"/>
    <property type="project" value="InterPro"/>
</dbReference>
<name>A0A246J4I0_9BURK</name>
<evidence type="ECO:0008006" key="4">
    <source>
        <dbReference type="Google" id="ProtNLM"/>
    </source>
</evidence>
<keyword evidence="3" id="KW-1185">Reference proteome</keyword>
<evidence type="ECO:0000313" key="2">
    <source>
        <dbReference type="EMBL" id="OWQ87505.1"/>
    </source>
</evidence>
<dbReference type="InterPro" id="IPR008670">
    <property type="entry name" value="CoA_reduct_LuxC"/>
</dbReference>
<gene>
    <name evidence="2" type="ORF">CDN99_18045</name>
</gene>
<dbReference type="OrthoDB" id="5298740at2"/>
<proteinExistence type="predicted"/>
<sequence length="414" mass="45322">MSIRYILGAQDGAPIAQVLSSLRSQPAWRPFDERAVAFVRRFSQKLLTSAGIRQHPELAALGHWFRGANLQTLAGQYELETPQLLKLGRGLAFHLAPSNVDSVFMYSWLLSLLAGNVNLVRVSQKASAPLDFLVGALAQTLAEDVGAPVRERIVLLTYPHDEQLTRGISEACLIRVVWGGDATVRALRAIPLRPTAIEICFPDRFSACAIRASAVLEADDAALAQLATAFYNDAFWFAQQACSSPRLVAWVGDDATIDAAAVRFWAALDTELARRQPENSEAMNMARVAASFEYAAARLARPAEPGEFRGAHPMRLRMETPLDETAKTLHCGNGLFLETRLPRLAALAPQLSDKEQTLAVHGFPREELVELALALPPRAVDRFAKFGEALSFAPVWDGQDLITTFSRNVLLPTG</sequence>
<dbReference type="EMBL" id="NIOF01000009">
    <property type="protein sequence ID" value="OWQ87505.1"/>
    <property type="molecule type" value="Genomic_DNA"/>
</dbReference>
<accession>A0A246J4I0</accession>
<organism evidence="2 3">
    <name type="scientific">Roseateles aquatilis</name>
    <dbReference type="NCBI Taxonomy" id="431061"/>
    <lineage>
        <taxon>Bacteria</taxon>
        <taxon>Pseudomonadati</taxon>
        <taxon>Pseudomonadota</taxon>
        <taxon>Betaproteobacteria</taxon>
        <taxon>Burkholderiales</taxon>
        <taxon>Sphaerotilaceae</taxon>
        <taxon>Roseateles</taxon>
    </lineage>
</organism>
<evidence type="ECO:0000256" key="1">
    <source>
        <dbReference type="ARBA" id="ARBA00022857"/>
    </source>
</evidence>
<keyword evidence="1" id="KW-0521">NADP</keyword>
<evidence type="ECO:0000313" key="3">
    <source>
        <dbReference type="Proteomes" id="UP000197468"/>
    </source>
</evidence>
<protein>
    <recommendedName>
        <fullName evidence="4">Long-chain-fatty-acyl-CoA reductase</fullName>
    </recommendedName>
</protein>
<dbReference type="RefSeq" id="WP_088386288.1">
    <property type="nucleotide sequence ID" value="NZ_NIOF01000009.1"/>
</dbReference>